<evidence type="ECO:0000313" key="1">
    <source>
        <dbReference type="EMBL" id="RKF02785.1"/>
    </source>
</evidence>
<name>A0A420DYB4_9FLAO</name>
<protein>
    <submittedName>
        <fullName evidence="1">Uncharacterized protein</fullName>
    </submittedName>
</protein>
<organism evidence="1 2">
    <name type="scientific">Tenacibaculum lutimaris</name>
    <dbReference type="NCBI Taxonomy" id="285258"/>
    <lineage>
        <taxon>Bacteria</taxon>
        <taxon>Pseudomonadati</taxon>
        <taxon>Bacteroidota</taxon>
        <taxon>Flavobacteriia</taxon>
        <taxon>Flavobacteriales</taxon>
        <taxon>Flavobacteriaceae</taxon>
        <taxon>Tenacibaculum</taxon>
    </lineage>
</organism>
<comment type="caution">
    <text evidence="1">The sequence shown here is derived from an EMBL/GenBank/DDBJ whole genome shotgun (WGS) entry which is preliminary data.</text>
</comment>
<evidence type="ECO:0000313" key="2">
    <source>
        <dbReference type="Proteomes" id="UP000285780"/>
    </source>
</evidence>
<dbReference type="RefSeq" id="WP_028892791.1">
    <property type="nucleotide sequence ID" value="NZ_RAQM01000013.1"/>
</dbReference>
<dbReference type="EMBL" id="RAQM01000013">
    <property type="protein sequence ID" value="RKF02785.1"/>
    <property type="molecule type" value="Genomic_DNA"/>
</dbReference>
<gene>
    <name evidence="1" type="ORF">C8N26_2631</name>
</gene>
<dbReference type="Proteomes" id="UP000285780">
    <property type="component" value="Unassembled WGS sequence"/>
</dbReference>
<dbReference type="AlphaFoldDB" id="A0A420DYB4"/>
<sequence length="76" mass="8884">MKSELINKAEEFENRKFKFVTTSDRILAAREAKALILEINEVYKKTKDTTLMDIMKRLTAVKQRIEKRLKGKPLTA</sequence>
<proteinExistence type="predicted"/>
<reference evidence="1 2" key="1">
    <citation type="submission" date="2018-09" db="EMBL/GenBank/DDBJ databases">
        <title>Genomic Encyclopedia of Archaeal and Bacterial Type Strains, Phase II (KMG-II): from individual species to whole genera.</title>
        <authorList>
            <person name="Goeker M."/>
        </authorList>
    </citation>
    <scope>NUCLEOTIDE SEQUENCE [LARGE SCALE GENOMIC DNA]</scope>
    <source>
        <strain evidence="1 2">DSM 16505</strain>
    </source>
</reference>
<accession>A0A420DYB4</accession>
<keyword evidence="2" id="KW-1185">Reference proteome</keyword>